<dbReference type="InParanoid" id="A0A517SA03"/>
<keyword evidence="4" id="KW-1133">Transmembrane helix</keyword>
<dbReference type="PANTHER" id="PTHR43630">
    <property type="entry name" value="POLY-BETA-1,6-N-ACETYL-D-GLUCOSAMINE SYNTHASE"/>
    <property type="match status" value="1"/>
</dbReference>
<keyword evidence="2 6" id="KW-0328">Glycosyltransferase</keyword>
<organism evidence="6 7">
    <name type="scientific">Caulifigura coniformis</name>
    <dbReference type="NCBI Taxonomy" id="2527983"/>
    <lineage>
        <taxon>Bacteria</taxon>
        <taxon>Pseudomonadati</taxon>
        <taxon>Planctomycetota</taxon>
        <taxon>Planctomycetia</taxon>
        <taxon>Planctomycetales</taxon>
        <taxon>Planctomycetaceae</taxon>
        <taxon>Caulifigura</taxon>
    </lineage>
</organism>
<evidence type="ECO:0000256" key="3">
    <source>
        <dbReference type="ARBA" id="ARBA00022679"/>
    </source>
</evidence>
<dbReference type="InterPro" id="IPR029044">
    <property type="entry name" value="Nucleotide-diphossugar_trans"/>
</dbReference>
<dbReference type="EMBL" id="CP036271">
    <property type="protein sequence ID" value="QDT52959.1"/>
    <property type="molecule type" value="Genomic_DNA"/>
</dbReference>
<protein>
    <submittedName>
        <fullName evidence="6">Poly-beta-1,6-N-acetyl-D-glucosamine synthase</fullName>
        <ecNumber evidence="6">2.4.1.-</ecNumber>
    </submittedName>
</protein>
<dbReference type="Pfam" id="PF00535">
    <property type="entry name" value="Glycos_transf_2"/>
    <property type="match status" value="1"/>
</dbReference>
<sequence>MTVVEIVFWASVVLLAYIYAGYPLLVWMLARFRGRPVSRGAFEGTISVILVAYNEAGRMTARLANVLASTAEPQVLEILIGSDGSTDATAAISSAYPDSRVCGFEFTDRRGKPSVINDLVAHARGDILLFLDARQDLGPDAVARLLENFADPAVGVVSGELVFRRDTASGTAAEGVGFYWTYEKMIRTAEARYRSVPGATGAFYAMRRELFRPIPAQTILDDVVIPMQAVERGYRCLLERGAEAYDRPSVSSSKESVRKRRTIAGCAQLIVAQPRWLLPWRNPIWWEFCSHKLLRLASPVLLLAAGISNLWLMSLPLYSVMLSLQFALYVSAFAGWMSQHLGKRSSLFGPSLMFVSLNATTLAALWDALLGRFHATWRKTA</sequence>
<dbReference type="RefSeq" id="WP_145027756.1">
    <property type="nucleotide sequence ID" value="NZ_CP036271.1"/>
</dbReference>
<evidence type="ECO:0000256" key="2">
    <source>
        <dbReference type="ARBA" id="ARBA00022676"/>
    </source>
</evidence>
<evidence type="ECO:0000256" key="4">
    <source>
        <dbReference type="SAM" id="Phobius"/>
    </source>
</evidence>
<evidence type="ECO:0000313" key="7">
    <source>
        <dbReference type="Proteomes" id="UP000315700"/>
    </source>
</evidence>
<feature type="domain" description="Glycosyltransferase 2-like" evidence="5">
    <location>
        <begin position="47"/>
        <end position="212"/>
    </location>
</feature>
<evidence type="ECO:0000313" key="6">
    <source>
        <dbReference type="EMBL" id="QDT52959.1"/>
    </source>
</evidence>
<accession>A0A517SA03</accession>
<dbReference type="OrthoDB" id="9766299at2"/>
<gene>
    <name evidence="6" type="primary">icaA</name>
    <name evidence="6" type="ORF">Pan44_09730</name>
</gene>
<keyword evidence="7" id="KW-1185">Reference proteome</keyword>
<dbReference type="EC" id="2.4.1.-" evidence="6"/>
<keyword evidence="4" id="KW-0812">Transmembrane</keyword>
<feature type="transmembrane region" description="Helical" evidence="4">
    <location>
        <begin position="6"/>
        <end position="30"/>
    </location>
</feature>
<evidence type="ECO:0000256" key="1">
    <source>
        <dbReference type="ARBA" id="ARBA00006739"/>
    </source>
</evidence>
<keyword evidence="4" id="KW-0472">Membrane</keyword>
<feature type="transmembrane region" description="Helical" evidence="4">
    <location>
        <begin position="317"/>
        <end position="335"/>
    </location>
</feature>
<proteinExistence type="inferred from homology"/>
<dbReference type="InterPro" id="IPR001173">
    <property type="entry name" value="Glyco_trans_2-like"/>
</dbReference>
<dbReference type="Proteomes" id="UP000315700">
    <property type="component" value="Chromosome"/>
</dbReference>
<dbReference type="KEGG" id="ccos:Pan44_09730"/>
<comment type="similarity">
    <text evidence="1">Belongs to the glycosyltransferase 2 family.</text>
</comment>
<evidence type="ECO:0000259" key="5">
    <source>
        <dbReference type="Pfam" id="PF00535"/>
    </source>
</evidence>
<dbReference type="FunCoup" id="A0A517SA03">
    <property type="interactions" value="43"/>
</dbReference>
<dbReference type="SUPFAM" id="SSF53448">
    <property type="entry name" value="Nucleotide-diphospho-sugar transferases"/>
    <property type="match status" value="1"/>
</dbReference>
<dbReference type="CDD" id="cd06439">
    <property type="entry name" value="CESA_like_1"/>
    <property type="match status" value="1"/>
</dbReference>
<name>A0A517SA03_9PLAN</name>
<feature type="transmembrane region" description="Helical" evidence="4">
    <location>
        <begin position="347"/>
        <end position="366"/>
    </location>
</feature>
<dbReference type="AlphaFoldDB" id="A0A517SA03"/>
<keyword evidence="3 6" id="KW-0808">Transferase</keyword>
<dbReference type="PANTHER" id="PTHR43630:SF1">
    <property type="entry name" value="POLY-BETA-1,6-N-ACETYL-D-GLUCOSAMINE SYNTHASE"/>
    <property type="match status" value="1"/>
</dbReference>
<dbReference type="Gene3D" id="3.90.550.10">
    <property type="entry name" value="Spore Coat Polysaccharide Biosynthesis Protein SpsA, Chain A"/>
    <property type="match status" value="1"/>
</dbReference>
<reference evidence="6 7" key="1">
    <citation type="submission" date="2019-02" db="EMBL/GenBank/DDBJ databases">
        <title>Deep-cultivation of Planctomycetes and their phenomic and genomic characterization uncovers novel biology.</title>
        <authorList>
            <person name="Wiegand S."/>
            <person name="Jogler M."/>
            <person name="Boedeker C."/>
            <person name="Pinto D."/>
            <person name="Vollmers J."/>
            <person name="Rivas-Marin E."/>
            <person name="Kohn T."/>
            <person name="Peeters S.H."/>
            <person name="Heuer A."/>
            <person name="Rast P."/>
            <person name="Oberbeckmann S."/>
            <person name="Bunk B."/>
            <person name="Jeske O."/>
            <person name="Meyerdierks A."/>
            <person name="Storesund J.E."/>
            <person name="Kallscheuer N."/>
            <person name="Luecker S."/>
            <person name="Lage O.M."/>
            <person name="Pohl T."/>
            <person name="Merkel B.J."/>
            <person name="Hornburger P."/>
            <person name="Mueller R.-W."/>
            <person name="Bruemmer F."/>
            <person name="Labrenz M."/>
            <person name="Spormann A.M."/>
            <person name="Op den Camp H."/>
            <person name="Overmann J."/>
            <person name="Amann R."/>
            <person name="Jetten M.S.M."/>
            <person name="Mascher T."/>
            <person name="Medema M.H."/>
            <person name="Devos D.P."/>
            <person name="Kaster A.-K."/>
            <person name="Ovreas L."/>
            <person name="Rohde M."/>
            <person name="Galperin M.Y."/>
            <person name="Jogler C."/>
        </authorList>
    </citation>
    <scope>NUCLEOTIDE SEQUENCE [LARGE SCALE GENOMIC DNA]</scope>
    <source>
        <strain evidence="6 7">Pan44</strain>
    </source>
</reference>
<dbReference type="GO" id="GO:0016757">
    <property type="term" value="F:glycosyltransferase activity"/>
    <property type="evidence" value="ECO:0007669"/>
    <property type="project" value="UniProtKB-KW"/>
</dbReference>